<organism evidence="8 9">
    <name type="scientific">Patagioenas fasciata monilis</name>
    <dbReference type="NCBI Taxonomy" id="372326"/>
    <lineage>
        <taxon>Eukaryota</taxon>
        <taxon>Metazoa</taxon>
        <taxon>Chordata</taxon>
        <taxon>Craniata</taxon>
        <taxon>Vertebrata</taxon>
        <taxon>Euteleostomi</taxon>
        <taxon>Archelosauria</taxon>
        <taxon>Archosauria</taxon>
        <taxon>Dinosauria</taxon>
        <taxon>Saurischia</taxon>
        <taxon>Theropoda</taxon>
        <taxon>Coelurosauria</taxon>
        <taxon>Aves</taxon>
        <taxon>Neognathae</taxon>
        <taxon>Neoaves</taxon>
        <taxon>Columbimorphae</taxon>
        <taxon>Columbiformes</taxon>
        <taxon>Columbidae</taxon>
        <taxon>Patagioenas</taxon>
    </lineage>
</organism>
<evidence type="ECO:0000313" key="8">
    <source>
        <dbReference type="EMBL" id="OPJ79468.1"/>
    </source>
</evidence>
<dbReference type="SUPFAM" id="SSF50677">
    <property type="entry name" value="ValRS/IleRS/LeuRS editing domain"/>
    <property type="match status" value="1"/>
</dbReference>
<protein>
    <recommendedName>
        <fullName evidence="1">valine--tRNA ligase</fullName>
        <ecNumber evidence="1">6.1.1.9</ecNumber>
    </recommendedName>
    <alternativeName>
        <fullName evidence="7">Valyl-tRNA synthetase</fullName>
    </alternativeName>
</protein>
<dbReference type="Proteomes" id="UP000190648">
    <property type="component" value="Unassembled WGS sequence"/>
</dbReference>
<dbReference type="EMBL" id="LSYS01004492">
    <property type="protein sequence ID" value="OPJ79468.1"/>
    <property type="molecule type" value="Genomic_DNA"/>
</dbReference>
<keyword evidence="9" id="KW-1185">Reference proteome</keyword>
<dbReference type="GO" id="GO:0006438">
    <property type="term" value="P:valyl-tRNA aminoacylation"/>
    <property type="evidence" value="ECO:0007669"/>
    <property type="project" value="InterPro"/>
</dbReference>
<dbReference type="GO" id="GO:0002161">
    <property type="term" value="F:aminoacyl-tRNA deacylase activity"/>
    <property type="evidence" value="ECO:0007669"/>
    <property type="project" value="InterPro"/>
</dbReference>
<dbReference type="PANTHER" id="PTHR11946:SF71">
    <property type="entry name" value="VALINE--TRNA LIGASE, MITOCHONDRIAL"/>
    <property type="match status" value="1"/>
</dbReference>
<comment type="caution">
    <text evidence="8">The sequence shown here is derived from an EMBL/GenBank/DDBJ whole genome shotgun (WGS) entry which is preliminary data.</text>
</comment>
<evidence type="ECO:0000313" key="9">
    <source>
        <dbReference type="Proteomes" id="UP000190648"/>
    </source>
</evidence>
<dbReference type="PANTHER" id="PTHR11946">
    <property type="entry name" value="VALYL-TRNA SYNTHETASES"/>
    <property type="match status" value="1"/>
</dbReference>
<dbReference type="STRING" id="372326.A0A1V4K4S4"/>
<keyword evidence="2" id="KW-0436">Ligase</keyword>
<reference evidence="8 9" key="1">
    <citation type="submission" date="2016-02" db="EMBL/GenBank/DDBJ databases">
        <title>Band-tailed pigeon sequencing and assembly.</title>
        <authorList>
            <person name="Soares A.E."/>
            <person name="Novak B.J."/>
            <person name="Rice E.S."/>
            <person name="O'Connell B."/>
            <person name="Chang D."/>
            <person name="Weber S."/>
            <person name="Shapiro B."/>
        </authorList>
    </citation>
    <scope>NUCLEOTIDE SEQUENCE [LARGE SCALE GENOMIC DNA]</scope>
    <source>
        <strain evidence="8">BTP2013</strain>
        <tissue evidence="8">Blood</tissue>
    </source>
</reference>
<evidence type="ECO:0000256" key="6">
    <source>
        <dbReference type="ARBA" id="ARBA00023146"/>
    </source>
</evidence>
<dbReference type="InterPro" id="IPR002303">
    <property type="entry name" value="Valyl-tRNA_ligase"/>
</dbReference>
<dbReference type="OrthoDB" id="9212578at2759"/>
<keyword evidence="3" id="KW-0547">Nucleotide-binding</keyword>
<evidence type="ECO:0000256" key="7">
    <source>
        <dbReference type="ARBA" id="ARBA00029936"/>
    </source>
</evidence>
<dbReference type="AlphaFoldDB" id="A0A1V4K4S4"/>
<keyword evidence="5" id="KW-0648">Protein biosynthesis</keyword>
<name>A0A1V4K4S4_PATFA</name>
<proteinExistence type="predicted"/>
<evidence type="ECO:0000256" key="5">
    <source>
        <dbReference type="ARBA" id="ARBA00022917"/>
    </source>
</evidence>
<evidence type="ECO:0000256" key="3">
    <source>
        <dbReference type="ARBA" id="ARBA00022741"/>
    </source>
</evidence>
<dbReference type="GO" id="GO:0005524">
    <property type="term" value="F:ATP binding"/>
    <property type="evidence" value="ECO:0007669"/>
    <property type="project" value="UniProtKB-KW"/>
</dbReference>
<gene>
    <name evidence="8" type="ORF">AV530_008849</name>
</gene>
<sequence length="68" mass="7723">MLGDVAVAVNPDDPRYSHLRGRRVRHPFTGRSLPVLHDPFVDPEFGTEPPNTLPLIRYKLFTLVPTDD</sequence>
<evidence type="ECO:0000256" key="1">
    <source>
        <dbReference type="ARBA" id="ARBA00013169"/>
    </source>
</evidence>
<evidence type="ECO:0000256" key="2">
    <source>
        <dbReference type="ARBA" id="ARBA00022598"/>
    </source>
</evidence>
<keyword evidence="4" id="KW-0067">ATP-binding</keyword>
<keyword evidence="6" id="KW-0030">Aminoacyl-tRNA synthetase</keyword>
<dbReference type="Gene3D" id="3.90.740.10">
    <property type="entry name" value="Valyl/Leucyl/Isoleucyl-tRNA synthetase, editing domain"/>
    <property type="match status" value="1"/>
</dbReference>
<dbReference type="InterPro" id="IPR009008">
    <property type="entry name" value="Val/Leu/Ile-tRNA-synth_edit"/>
</dbReference>
<dbReference type="EC" id="6.1.1.9" evidence="1"/>
<dbReference type="GO" id="GO:0004832">
    <property type="term" value="F:valine-tRNA ligase activity"/>
    <property type="evidence" value="ECO:0007669"/>
    <property type="project" value="UniProtKB-EC"/>
</dbReference>
<evidence type="ECO:0000256" key="4">
    <source>
        <dbReference type="ARBA" id="ARBA00022840"/>
    </source>
</evidence>
<dbReference type="GO" id="GO:0005829">
    <property type="term" value="C:cytosol"/>
    <property type="evidence" value="ECO:0007669"/>
    <property type="project" value="TreeGrafter"/>
</dbReference>
<accession>A0A1V4K4S4</accession>